<evidence type="ECO:0000256" key="6">
    <source>
        <dbReference type="SAM" id="Phobius"/>
    </source>
</evidence>
<comment type="caution">
    <text evidence="7">The sequence shown here is derived from an EMBL/GenBank/DDBJ whole genome shotgun (WGS) entry which is preliminary data.</text>
</comment>
<feature type="transmembrane region" description="Helical" evidence="6">
    <location>
        <begin position="56"/>
        <end position="76"/>
    </location>
</feature>
<evidence type="ECO:0000256" key="3">
    <source>
        <dbReference type="ARBA" id="ARBA00022989"/>
    </source>
</evidence>
<comment type="similarity">
    <text evidence="5">Belongs to the bacteriophage holin family. Cp-1 holin subfamily.</text>
</comment>
<organism evidence="7 8">
    <name type="scientific">Paenibacillus albilobatus</name>
    <dbReference type="NCBI Taxonomy" id="2716884"/>
    <lineage>
        <taxon>Bacteria</taxon>
        <taxon>Bacillati</taxon>
        <taxon>Bacillota</taxon>
        <taxon>Bacilli</taxon>
        <taxon>Bacillales</taxon>
        <taxon>Paenibacillaceae</taxon>
        <taxon>Paenibacillus</taxon>
    </lineage>
</organism>
<name>A0A919XM89_9BACL</name>
<feature type="transmembrane region" description="Helical" evidence="6">
    <location>
        <begin position="82"/>
        <end position="103"/>
    </location>
</feature>
<evidence type="ECO:0000256" key="4">
    <source>
        <dbReference type="ARBA" id="ARBA00023136"/>
    </source>
</evidence>
<reference evidence="7" key="1">
    <citation type="submission" date="2021-03" db="EMBL/GenBank/DDBJ databases">
        <title>Antimicrobial resistance genes in bacteria isolated from Japanese honey, and their potential for conferring macrolide and lincosamide resistance in the American foulbrood pathogen Paenibacillus larvae.</title>
        <authorList>
            <person name="Okamoto M."/>
            <person name="Kumagai M."/>
            <person name="Kanamori H."/>
            <person name="Takamatsu D."/>
        </authorList>
    </citation>
    <scope>NUCLEOTIDE SEQUENCE</scope>
    <source>
        <strain evidence="7">J2TS6</strain>
    </source>
</reference>
<keyword evidence="2 6" id="KW-0812">Transmembrane</keyword>
<protein>
    <recommendedName>
        <fullName evidence="9">Holin</fullName>
    </recommendedName>
</protein>
<dbReference type="AlphaFoldDB" id="A0A919XM89"/>
<dbReference type="Pfam" id="PF05105">
    <property type="entry name" value="Phage_holin_4_1"/>
    <property type="match status" value="1"/>
</dbReference>
<dbReference type="EMBL" id="BORQ01000009">
    <property type="protein sequence ID" value="GIO34334.1"/>
    <property type="molecule type" value="Genomic_DNA"/>
</dbReference>
<evidence type="ECO:0000256" key="1">
    <source>
        <dbReference type="ARBA" id="ARBA00004141"/>
    </source>
</evidence>
<dbReference type="InterPro" id="IPR006480">
    <property type="entry name" value="Phage_holin_4_1"/>
</dbReference>
<evidence type="ECO:0008006" key="9">
    <source>
        <dbReference type="Google" id="ProtNLM"/>
    </source>
</evidence>
<dbReference type="GO" id="GO:0016020">
    <property type="term" value="C:membrane"/>
    <property type="evidence" value="ECO:0007669"/>
    <property type="project" value="UniProtKB-SubCell"/>
</dbReference>
<evidence type="ECO:0000313" key="8">
    <source>
        <dbReference type="Proteomes" id="UP000679779"/>
    </source>
</evidence>
<dbReference type="Proteomes" id="UP000679779">
    <property type="component" value="Unassembled WGS sequence"/>
</dbReference>
<proteinExistence type="inferred from homology"/>
<evidence type="ECO:0000256" key="5">
    <source>
        <dbReference type="ARBA" id="ARBA00023600"/>
    </source>
</evidence>
<feature type="transmembrane region" description="Helical" evidence="6">
    <location>
        <begin position="26"/>
        <end position="44"/>
    </location>
</feature>
<evidence type="ECO:0000313" key="7">
    <source>
        <dbReference type="EMBL" id="GIO34334.1"/>
    </source>
</evidence>
<comment type="subcellular location">
    <subcellularLocation>
        <location evidence="1">Membrane</location>
        <topology evidence="1">Multi-pass membrane protein</topology>
    </subcellularLocation>
</comment>
<keyword evidence="8" id="KW-1185">Reference proteome</keyword>
<evidence type="ECO:0000256" key="2">
    <source>
        <dbReference type="ARBA" id="ARBA00022692"/>
    </source>
</evidence>
<keyword evidence="3 6" id="KW-1133">Transmembrane helix</keyword>
<dbReference type="RefSeq" id="WP_160044605.1">
    <property type="nucleotide sequence ID" value="NZ_BORQ01000009.1"/>
</dbReference>
<gene>
    <name evidence="7" type="ORF">J2TS6_54750</name>
</gene>
<sequence>MDKYVISVAGAILVPAFEFLYGGGDAVGAIMTALLFFIVMDWISGTRAAKKDNSYASKYGIDGVIRTVFMLLLPAGGHLLDVIFNLPGVIFGALAFGLIYHVLQSMTANSIRAGWGDWLPLPVLNALIEWVKSELDKKLKRAEDRKGGSVDAKSE</sequence>
<keyword evidence="4 6" id="KW-0472">Membrane</keyword>
<accession>A0A919XM89</accession>